<dbReference type="PROSITE" id="PS50157">
    <property type="entry name" value="ZINC_FINGER_C2H2_2"/>
    <property type="match status" value="2"/>
</dbReference>
<dbReference type="Gene3D" id="3.30.160.60">
    <property type="entry name" value="Classic Zinc Finger"/>
    <property type="match status" value="2"/>
</dbReference>
<dbReference type="GO" id="GO:0000981">
    <property type="term" value="F:DNA-binding transcription factor activity, RNA polymerase II-specific"/>
    <property type="evidence" value="ECO:0007669"/>
    <property type="project" value="TreeGrafter"/>
</dbReference>
<protein>
    <recommendedName>
        <fullName evidence="6">C2H2-type domain-containing protein</fullName>
    </recommendedName>
</protein>
<keyword evidence="4" id="KW-0862">Zinc</keyword>
<dbReference type="GO" id="GO:0008270">
    <property type="term" value="F:zinc ion binding"/>
    <property type="evidence" value="ECO:0007669"/>
    <property type="project" value="UniProtKB-KW"/>
</dbReference>
<dbReference type="FunFam" id="3.30.160.60:FF:000100">
    <property type="entry name" value="Zinc finger 45-like"/>
    <property type="match status" value="1"/>
</dbReference>
<gene>
    <name evidence="7" type="ORF">TBRA_LOCUS15085</name>
</gene>
<dbReference type="InterPro" id="IPR036236">
    <property type="entry name" value="Znf_C2H2_sf"/>
</dbReference>
<dbReference type="OrthoDB" id="7685779at2759"/>
<dbReference type="InterPro" id="IPR013087">
    <property type="entry name" value="Znf_C2H2_type"/>
</dbReference>
<evidence type="ECO:0000313" key="8">
    <source>
        <dbReference type="Proteomes" id="UP000479190"/>
    </source>
</evidence>
<name>A0A6H5J4J1_9HYME</name>
<reference evidence="7 8" key="1">
    <citation type="submission" date="2020-02" db="EMBL/GenBank/DDBJ databases">
        <authorList>
            <person name="Ferguson B K."/>
        </authorList>
    </citation>
    <scope>NUCLEOTIDE SEQUENCE [LARGE SCALE GENOMIC DNA]</scope>
</reference>
<dbReference type="GO" id="GO:0000978">
    <property type="term" value="F:RNA polymerase II cis-regulatory region sequence-specific DNA binding"/>
    <property type="evidence" value="ECO:0007669"/>
    <property type="project" value="TreeGrafter"/>
</dbReference>
<sequence>MIDITAGRPCKEMIGQKFKPTLKIVFFFLLNFNTYRCSDQYSPVGRFKQMRTDLWKISYGTNDELPVLAPSAGHNVAVLKFTNKLLLFATKKKYFQRSQAEGFENQLVVIALLSIVTVTSRKLILLSMDKTNKTVIMYRDEHQMILHEGRKDYACDKCDKKFGQNWHLLYHQKTVYEGRKDYACKKCEIKFGEKSNLSKHQRTSTRKLQ</sequence>
<dbReference type="AlphaFoldDB" id="A0A6H5J4J1"/>
<evidence type="ECO:0000313" key="7">
    <source>
        <dbReference type="EMBL" id="CAB0043497.1"/>
    </source>
</evidence>
<feature type="domain" description="C2H2-type" evidence="6">
    <location>
        <begin position="153"/>
        <end position="181"/>
    </location>
</feature>
<evidence type="ECO:0000256" key="2">
    <source>
        <dbReference type="ARBA" id="ARBA00022737"/>
    </source>
</evidence>
<accession>A0A6H5J4J1</accession>
<feature type="non-terminal residue" evidence="7">
    <location>
        <position position="209"/>
    </location>
</feature>
<dbReference type="EMBL" id="CADCXV010001318">
    <property type="protein sequence ID" value="CAB0043497.1"/>
    <property type="molecule type" value="Genomic_DNA"/>
</dbReference>
<evidence type="ECO:0000256" key="5">
    <source>
        <dbReference type="PROSITE-ProRule" id="PRU00042"/>
    </source>
</evidence>
<evidence type="ECO:0000256" key="4">
    <source>
        <dbReference type="ARBA" id="ARBA00022833"/>
    </source>
</evidence>
<evidence type="ECO:0000259" key="6">
    <source>
        <dbReference type="PROSITE" id="PS50157"/>
    </source>
</evidence>
<keyword evidence="2" id="KW-0677">Repeat</keyword>
<keyword evidence="3 5" id="KW-0863">Zinc-finger</keyword>
<feature type="domain" description="C2H2-type" evidence="6">
    <location>
        <begin position="182"/>
        <end position="209"/>
    </location>
</feature>
<organism evidence="7 8">
    <name type="scientific">Trichogramma brassicae</name>
    <dbReference type="NCBI Taxonomy" id="86971"/>
    <lineage>
        <taxon>Eukaryota</taxon>
        <taxon>Metazoa</taxon>
        <taxon>Ecdysozoa</taxon>
        <taxon>Arthropoda</taxon>
        <taxon>Hexapoda</taxon>
        <taxon>Insecta</taxon>
        <taxon>Pterygota</taxon>
        <taxon>Neoptera</taxon>
        <taxon>Endopterygota</taxon>
        <taxon>Hymenoptera</taxon>
        <taxon>Apocrita</taxon>
        <taxon>Proctotrupomorpha</taxon>
        <taxon>Chalcidoidea</taxon>
        <taxon>Trichogrammatidae</taxon>
        <taxon>Trichogramma</taxon>
    </lineage>
</organism>
<dbReference type="Pfam" id="PF00096">
    <property type="entry name" value="zf-C2H2"/>
    <property type="match status" value="2"/>
</dbReference>
<dbReference type="PANTHER" id="PTHR23226:SF85">
    <property type="entry name" value="ZINC FINGER PROTEIN 397"/>
    <property type="match status" value="1"/>
</dbReference>
<evidence type="ECO:0000256" key="3">
    <source>
        <dbReference type="ARBA" id="ARBA00022771"/>
    </source>
</evidence>
<evidence type="ECO:0000256" key="1">
    <source>
        <dbReference type="ARBA" id="ARBA00022723"/>
    </source>
</evidence>
<dbReference type="Proteomes" id="UP000479190">
    <property type="component" value="Unassembled WGS sequence"/>
</dbReference>
<keyword evidence="8" id="KW-1185">Reference proteome</keyword>
<proteinExistence type="predicted"/>
<dbReference type="PANTHER" id="PTHR23226">
    <property type="entry name" value="ZINC FINGER AND SCAN DOMAIN-CONTAINING"/>
    <property type="match status" value="1"/>
</dbReference>
<keyword evidence="1" id="KW-0479">Metal-binding</keyword>
<dbReference type="SUPFAM" id="SSF57667">
    <property type="entry name" value="beta-beta-alpha zinc fingers"/>
    <property type="match status" value="1"/>
</dbReference>